<evidence type="ECO:0000313" key="4">
    <source>
        <dbReference type="Proteomes" id="UP000095412"/>
    </source>
</evidence>
<feature type="transmembrane region" description="Helical" evidence="1">
    <location>
        <begin position="12"/>
        <end position="35"/>
    </location>
</feature>
<protein>
    <submittedName>
        <fullName evidence="2">Late competence protein ComGF, access of DNA to ComEA</fullName>
    </submittedName>
</protein>
<dbReference type="EMBL" id="FMPG01000001">
    <property type="protein sequence ID" value="SCS22800.1"/>
    <property type="molecule type" value="Genomic_DNA"/>
</dbReference>
<dbReference type="OrthoDB" id="2413190at2"/>
<dbReference type="Proteomes" id="UP000095412">
    <property type="component" value="Unassembled WGS sequence"/>
</dbReference>
<dbReference type="AlphaFoldDB" id="A0A1D4GCV1"/>
<accession>A0A1D4GCV1</accession>
<dbReference type="RefSeq" id="WP_069995991.1">
    <property type="nucleotide sequence ID" value="NZ_FMPG01000001.1"/>
</dbReference>
<organism evidence="2 5">
    <name type="scientific">Staphylococcus caeli</name>
    <dbReference type="NCBI Taxonomy" id="2201815"/>
    <lineage>
        <taxon>Bacteria</taxon>
        <taxon>Bacillati</taxon>
        <taxon>Bacillota</taxon>
        <taxon>Bacilli</taxon>
        <taxon>Bacillales</taxon>
        <taxon>Staphylococcaceae</taxon>
        <taxon>Staphylococcus</taxon>
    </lineage>
</organism>
<reference evidence="2 5" key="2">
    <citation type="submission" date="2016-09" db="EMBL/GenBank/DDBJ databases">
        <authorList>
            <consortium name="Pathogen Informatics"/>
        </authorList>
    </citation>
    <scope>NUCLEOTIDE SEQUENCE [LARGE SCALE GENOMIC DNA]</scope>
    <source>
        <strain evidence="2 5">82B</strain>
    </source>
</reference>
<dbReference type="Pfam" id="PF15980">
    <property type="entry name" value="ComGF"/>
    <property type="match status" value="1"/>
</dbReference>
<gene>
    <name evidence="2" type="primary">comGF</name>
    <name evidence="2" type="ORF">SAMEA2297795_00027</name>
    <name evidence="3" type="ORF">SAMEA2297796_01805</name>
</gene>
<sequence>MNVVIKNKYHAFTYLETLFTLFLITIIFSILPSLIKTVSIINNQVLNDSDIELAFFSRDFTQDLIDDNATILLKESNEHQISIKNTHKVLSYEFKNNKIIKTVNGRGNITVLNNVIMVHFKIVNNKSVVLNLKKVEKGQIYVKKIIY</sequence>
<dbReference type="EMBL" id="FMPI01000013">
    <property type="protein sequence ID" value="SCT12905.1"/>
    <property type="molecule type" value="Genomic_DNA"/>
</dbReference>
<reference evidence="3 4" key="1">
    <citation type="submission" date="2016-09" db="EMBL/GenBank/DDBJ databases">
        <authorList>
            <consortium name="Pathogen Informatics"/>
            <person name="Sun Q."/>
            <person name="Inoue M."/>
        </authorList>
    </citation>
    <scope>NUCLEOTIDE SEQUENCE [LARGE SCALE GENOMIC DNA]</scope>
    <source>
        <strain evidence="3 4">82C</strain>
    </source>
</reference>
<keyword evidence="1" id="KW-0812">Transmembrane</keyword>
<evidence type="ECO:0000313" key="3">
    <source>
        <dbReference type="EMBL" id="SCT12905.1"/>
    </source>
</evidence>
<proteinExistence type="predicted"/>
<dbReference type="Proteomes" id="UP000095768">
    <property type="component" value="Unassembled WGS sequence"/>
</dbReference>
<dbReference type="InterPro" id="IPR016977">
    <property type="entry name" value="ComGF"/>
</dbReference>
<name>A0A1D4GCV1_9STAP</name>
<keyword evidence="1" id="KW-0472">Membrane</keyword>
<evidence type="ECO:0000313" key="2">
    <source>
        <dbReference type="EMBL" id="SCS22800.1"/>
    </source>
</evidence>
<keyword evidence="4" id="KW-1185">Reference proteome</keyword>
<evidence type="ECO:0000313" key="5">
    <source>
        <dbReference type="Proteomes" id="UP000095768"/>
    </source>
</evidence>
<keyword evidence="1" id="KW-1133">Transmembrane helix</keyword>
<evidence type="ECO:0000256" key="1">
    <source>
        <dbReference type="SAM" id="Phobius"/>
    </source>
</evidence>